<gene>
    <name evidence="1" type="ORF">PMZ80_009735</name>
</gene>
<accession>A0ABR0RBZ2</accession>
<dbReference type="GeneID" id="90003184"/>
<reference evidence="1 2" key="1">
    <citation type="journal article" date="2023" name="Res Sq">
        <title>Genomic and morphological characterization of Knufia obscura isolated from the Mars 2020 spacecraft assembly facility.</title>
        <authorList>
            <person name="Chander A.M."/>
            <person name="Teixeira M.M."/>
            <person name="Singh N.K."/>
            <person name="Williams M.P."/>
            <person name="Parker C.W."/>
            <person name="Leo P."/>
            <person name="Stajich J.E."/>
            <person name="Torok T."/>
            <person name="Tighe S."/>
            <person name="Mason C.E."/>
            <person name="Venkateswaran K."/>
        </authorList>
    </citation>
    <scope>NUCLEOTIDE SEQUENCE [LARGE SCALE GENOMIC DNA]</scope>
    <source>
        <strain evidence="1 2">CCFEE 5817</strain>
    </source>
</reference>
<organism evidence="1 2">
    <name type="scientific">Knufia obscura</name>
    <dbReference type="NCBI Taxonomy" id="1635080"/>
    <lineage>
        <taxon>Eukaryota</taxon>
        <taxon>Fungi</taxon>
        <taxon>Dikarya</taxon>
        <taxon>Ascomycota</taxon>
        <taxon>Pezizomycotina</taxon>
        <taxon>Eurotiomycetes</taxon>
        <taxon>Chaetothyriomycetidae</taxon>
        <taxon>Chaetothyriales</taxon>
        <taxon>Trichomeriaceae</taxon>
        <taxon>Knufia</taxon>
    </lineage>
</organism>
<evidence type="ECO:0008006" key="3">
    <source>
        <dbReference type="Google" id="ProtNLM"/>
    </source>
</evidence>
<name>A0ABR0RBZ2_9EURO</name>
<evidence type="ECO:0000313" key="1">
    <source>
        <dbReference type="EMBL" id="KAK5938146.1"/>
    </source>
</evidence>
<keyword evidence="2" id="KW-1185">Reference proteome</keyword>
<comment type="caution">
    <text evidence="1">The sequence shown here is derived from an EMBL/GenBank/DDBJ whole genome shotgun (WGS) entry which is preliminary data.</text>
</comment>
<dbReference type="Proteomes" id="UP001334248">
    <property type="component" value="Unassembled WGS sequence"/>
</dbReference>
<proteinExistence type="predicted"/>
<sequence>MIDWNDPQNERMLLLALLNRDHQGNWEEIAKILGPDFTTHGVRYAFLPYLTHSTTILDSQQKQRDLAQQTVC</sequence>
<evidence type="ECO:0000313" key="2">
    <source>
        <dbReference type="Proteomes" id="UP001334248"/>
    </source>
</evidence>
<dbReference type="EMBL" id="JAVHJV010000014">
    <property type="protein sequence ID" value="KAK5938146.1"/>
    <property type="molecule type" value="Genomic_DNA"/>
</dbReference>
<protein>
    <recommendedName>
        <fullName evidence="3">Myb-like domain-containing protein</fullName>
    </recommendedName>
</protein>
<dbReference type="RefSeq" id="XP_064726236.1">
    <property type="nucleotide sequence ID" value="XM_064878128.1"/>
</dbReference>